<dbReference type="GeneID" id="66054362"/>
<feature type="region of interest" description="Disordered" evidence="1">
    <location>
        <begin position="193"/>
        <end position="222"/>
    </location>
</feature>
<feature type="compositionally biased region" description="Polar residues" evidence="1">
    <location>
        <begin position="1"/>
        <end position="10"/>
    </location>
</feature>
<proteinExistence type="predicted"/>
<feature type="region of interest" description="Disordered" evidence="1">
    <location>
        <begin position="285"/>
        <end position="331"/>
    </location>
</feature>
<accession>A0A2K3DGW8</accession>
<name>A0A2K3DGW8_CHLRE</name>
<dbReference type="InParanoid" id="A0A2K3DGW8"/>
<evidence type="ECO:0000313" key="3">
    <source>
        <dbReference type="Proteomes" id="UP000006906"/>
    </source>
</evidence>
<dbReference type="ExpressionAtlas" id="A0A2K3DGW8">
    <property type="expression patterns" value="baseline"/>
</dbReference>
<feature type="region of interest" description="Disordered" evidence="1">
    <location>
        <begin position="1"/>
        <end position="149"/>
    </location>
</feature>
<keyword evidence="3" id="KW-1185">Reference proteome</keyword>
<dbReference type="Gramene" id="PNW79790">
    <property type="protein sequence ID" value="PNW79790"/>
    <property type="gene ID" value="CHLRE_08g366700v5"/>
</dbReference>
<evidence type="ECO:0000256" key="1">
    <source>
        <dbReference type="SAM" id="MobiDB-lite"/>
    </source>
</evidence>
<dbReference type="AlphaFoldDB" id="A0A2K3DGW8"/>
<evidence type="ECO:0000313" key="2">
    <source>
        <dbReference type="EMBL" id="PNW79790.1"/>
    </source>
</evidence>
<protein>
    <submittedName>
        <fullName evidence="2">Uncharacterized protein</fullName>
    </submittedName>
</protein>
<dbReference type="EMBL" id="CM008969">
    <property type="protein sequence ID" value="PNW79790.1"/>
    <property type="molecule type" value="Genomic_DNA"/>
</dbReference>
<feature type="region of interest" description="Disordered" evidence="1">
    <location>
        <begin position="439"/>
        <end position="459"/>
    </location>
</feature>
<dbReference type="KEGG" id="cre:CHLRE_08g366700v5"/>
<dbReference type="RefSeq" id="XP_042921948.1">
    <property type="nucleotide sequence ID" value="XM_043064947.1"/>
</dbReference>
<sequence length="505" mass="52492">MKRQRQTGPSSEVHVGGPHVPTDTEPSEASPMKRSSRIAARRLAAAEAADADSGSGSSTPTAMQRRHNATVRAAPSTPTAEGRASGSPQPGARSTAFQGACWDPSALPPALLPLPYGTISQPQHQLQQQQQQQQASIPSQPWRQQQDSSDMLAPLQQLPPSTEVAAPVGVGSNVGSSTLPGWLAQTPPGASAAPYLPSWGSSGNPERAGMSGTGGGSGLGEQPWSCQTDSAQNFSEALQPPLLPFKRLSLCGSPQVPTKQLQQRGQQHVGATAEGSTAWGRLNGGGWEAGPSAPPASQTLQGWPQQHPQLMQSQPQSQLQPQHPMRPRGTGQLQLCDSGTSSGFSCGGRSDMGMCTEAGSGYNRSSRSDSSGSDRNFFVCGSGNKPAAGQDAAKHGLSYPGLADSQGCNSNGNAQTLFSWPERASNDVGLRSSLLQPLTPARDNAGRFGGVDNFRGQGGGMEEEDEIALMHRAHDAFVCDGGAEGGAFLAALLVVSERRGGVERL</sequence>
<feature type="compositionally biased region" description="Low complexity" evidence="1">
    <location>
        <begin position="120"/>
        <end position="141"/>
    </location>
</feature>
<dbReference type="Proteomes" id="UP000006906">
    <property type="component" value="Chromosome 8"/>
</dbReference>
<dbReference type="OrthoDB" id="10590483at2759"/>
<reference evidence="2 3" key="1">
    <citation type="journal article" date="2007" name="Science">
        <title>The Chlamydomonas genome reveals the evolution of key animal and plant functions.</title>
        <authorList>
            <person name="Merchant S.S."/>
            <person name="Prochnik S.E."/>
            <person name="Vallon O."/>
            <person name="Harris E.H."/>
            <person name="Karpowicz S.J."/>
            <person name="Witman G.B."/>
            <person name="Terry A."/>
            <person name="Salamov A."/>
            <person name="Fritz-Laylin L.K."/>
            <person name="Marechal-Drouard L."/>
            <person name="Marshall W.F."/>
            <person name="Qu L.H."/>
            <person name="Nelson D.R."/>
            <person name="Sanderfoot A.A."/>
            <person name="Spalding M.H."/>
            <person name="Kapitonov V.V."/>
            <person name="Ren Q."/>
            <person name="Ferris P."/>
            <person name="Lindquist E."/>
            <person name="Shapiro H."/>
            <person name="Lucas S.M."/>
            <person name="Grimwood J."/>
            <person name="Schmutz J."/>
            <person name="Cardol P."/>
            <person name="Cerutti H."/>
            <person name="Chanfreau G."/>
            <person name="Chen C.L."/>
            <person name="Cognat V."/>
            <person name="Croft M.T."/>
            <person name="Dent R."/>
            <person name="Dutcher S."/>
            <person name="Fernandez E."/>
            <person name="Fukuzawa H."/>
            <person name="Gonzalez-Ballester D."/>
            <person name="Gonzalez-Halphen D."/>
            <person name="Hallmann A."/>
            <person name="Hanikenne M."/>
            <person name="Hippler M."/>
            <person name="Inwood W."/>
            <person name="Jabbari K."/>
            <person name="Kalanon M."/>
            <person name="Kuras R."/>
            <person name="Lefebvre P.A."/>
            <person name="Lemaire S.D."/>
            <person name="Lobanov A.V."/>
            <person name="Lohr M."/>
            <person name="Manuell A."/>
            <person name="Meier I."/>
            <person name="Mets L."/>
            <person name="Mittag M."/>
            <person name="Mittelmeier T."/>
            <person name="Moroney J.V."/>
            <person name="Moseley J."/>
            <person name="Napoli C."/>
            <person name="Nedelcu A.M."/>
            <person name="Niyogi K."/>
            <person name="Novoselov S.V."/>
            <person name="Paulsen I.T."/>
            <person name="Pazour G."/>
            <person name="Purton S."/>
            <person name="Ral J.P."/>
            <person name="Riano-Pachon D.M."/>
            <person name="Riekhof W."/>
            <person name="Rymarquis L."/>
            <person name="Schroda M."/>
            <person name="Stern D."/>
            <person name="Umen J."/>
            <person name="Willows R."/>
            <person name="Wilson N."/>
            <person name="Zimmer S.L."/>
            <person name="Allmer J."/>
            <person name="Balk J."/>
            <person name="Bisova K."/>
            <person name="Chen C.J."/>
            <person name="Elias M."/>
            <person name="Gendler K."/>
            <person name="Hauser C."/>
            <person name="Lamb M.R."/>
            <person name="Ledford H."/>
            <person name="Long J.C."/>
            <person name="Minagawa J."/>
            <person name="Page M.D."/>
            <person name="Pan J."/>
            <person name="Pootakham W."/>
            <person name="Roje S."/>
            <person name="Rose A."/>
            <person name="Stahlberg E."/>
            <person name="Terauchi A.M."/>
            <person name="Yang P."/>
            <person name="Ball S."/>
            <person name="Bowler C."/>
            <person name="Dieckmann C.L."/>
            <person name="Gladyshev V.N."/>
            <person name="Green P."/>
            <person name="Jorgensen R."/>
            <person name="Mayfield S."/>
            <person name="Mueller-Roeber B."/>
            <person name="Rajamani S."/>
            <person name="Sayre R.T."/>
            <person name="Brokstein P."/>
            <person name="Dubchak I."/>
            <person name="Goodstein D."/>
            <person name="Hornick L."/>
            <person name="Huang Y.W."/>
            <person name="Jhaveri J."/>
            <person name="Luo Y."/>
            <person name="Martinez D."/>
            <person name="Ngau W.C."/>
            <person name="Otillar B."/>
            <person name="Poliakov A."/>
            <person name="Porter A."/>
            <person name="Szajkowski L."/>
            <person name="Werner G."/>
            <person name="Zhou K."/>
            <person name="Grigoriev I.V."/>
            <person name="Rokhsar D.S."/>
            <person name="Grossman A.R."/>
        </authorList>
    </citation>
    <scope>NUCLEOTIDE SEQUENCE [LARGE SCALE GENOMIC DNA]</scope>
    <source>
        <strain evidence="3">CC-503</strain>
    </source>
</reference>
<feature type="compositionally biased region" description="Low complexity" evidence="1">
    <location>
        <begin position="41"/>
        <end position="58"/>
    </location>
</feature>
<organism evidence="2 3">
    <name type="scientific">Chlamydomonas reinhardtii</name>
    <name type="common">Chlamydomonas smithii</name>
    <dbReference type="NCBI Taxonomy" id="3055"/>
    <lineage>
        <taxon>Eukaryota</taxon>
        <taxon>Viridiplantae</taxon>
        <taxon>Chlorophyta</taxon>
        <taxon>core chlorophytes</taxon>
        <taxon>Chlorophyceae</taxon>
        <taxon>CS clade</taxon>
        <taxon>Chlamydomonadales</taxon>
        <taxon>Chlamydomonadaceae</taxon>
        <taxon>Chlamydomonas</taxon>
    </lineage>
</organism>
<feature type="compositionally biased region" description="Low complexity" evidence="1">
    <location>
        <begin position="304"/>
        <end position="323"/>
    </location>
</feature>
<gene>
    <name evidence="2" type="ORF">CHLRE_08g366700v5</name>
</gene>